<sequence length="104" mass="12214">MQKLLEEEMTRVPKAKLYTFSTDYTVPPPKPDPKPCTRQEPFQLESMEWREDVLHQEIEEDRGWGLGSDEVRIRFYKAQSVMKKGHIPVAKKVRKLLTEVSNVI</sequence>
<organism evidence="1 2">
    <name type="scientific">Heracleum sosnowskyi</name>
    <dbReference type="NCBI Taxonomy" id="360622"/>
    <lineage>
        <taxon>Eukaryota</taxon>
        <taxon>Viridiplantae</taxon>
        <taxon>Streptophyta</taxon>
        <taxon>Embryophyta</taxon>
        <taxon>Tracheophyta</taxon>
        <taxon>Spermatophyta</taxon>
        <taxon>Magnoliopsida</taxon>
        <taxon>eudicotyledons</taxon>
        <taxon>Gunneridae</taxon>
        <taxon>Pentapetalae</taxon>
        <taxon>asterids</taxon>
        <taxon>campanulids</taxon>
        <taxon>Apiales</taxon>
        <taxon>Apiaceae</taxon>
        <taxon>Apioideae</taxon>
        <taxon>apioid superclade</taxon>
        <taxon>Tordylieae</taxon>
        <taxon>Tordyliinae</taxon>
        <taxon>Heracleum</taxon>
    </lineage>
</organism>
<reference evidence="1" key="1">
    <citation type="submission" date="2023-02" db="EMBL/GenBank/DDBJ databases">
        <title>Genome of toxic invasive species Heracleum sosnowskyi carries increased number of genes despite the absence of recent whole-genome duplications.</title>
        <authorList>
            <person name="Schelkunov M."/>
            <person name="Shtratnikova V."/>
            <person name="Makarenko M."/>
            <person name="Klepikova A."/>
            <person name="Omelchenko D."/>
            <person name="Novikova G."/>
            <person name="Obukhova E."/>
            <person name="Bogdanov V."/>
            <person name="Penin A."/>
            <person name="Logacheva M."/>
        </authorList>
    </citation>
    <scope>NUCLEOTIDE SEQUENCE</scope>
    <source>
        <strain evidence="1">Hsosn_3</strain>
        <tissue evidence="1">Leaf</tissue>
    </source>
</reference>
<dbReference type="Proteomes" id="UP001237642">
    <property type="component" value="Unassembled WGS sequence"/>
</dbReference>
<comment type="caution">
    <text evidence="1">The sequence shown here is derived from an EMBL/GenBank/DDBJ whole genome shotgun (WGS) entry which is preliminary data.</text>
</comment>
<dbReference type="AlphaFoldDB" id="A0AAD8IKM8"/>
<name>A0AAD8IKM8_9APIA</name>
<dbReference type="EMBL" id="JAUIZM010000005">
    <property type="protein sequence ID" value="KAK1386127.1"/>
    <property type="molecule type" value="Genomic_DNA"/>
</dbReference>
<proteinExistence type="predicted"/>
<keyword evidence="2" id="KW-1185">Reference proteome</keyword>
<gene>
    <name evidence="1" type="ORF">POM88_023862</name>
</gene>
<accession>A0AAD8IKM8</accession>
<protein>
    <submittedName>
        <fullName evidence="1">Uncharacterized protein</fullName>
    </submittedName>
</protein>
<evidence type="ECO:0000313" key="2">
    <source>
        <dbReference type="Proteomes" id="UP001237642"/>
    </source>
</evidence>
<evidence type="ECO:0000313" key="1">
    <source>
        <dbReference type="EMBL" id="KAK1386127.1"/>
    </source>
</evidence>
<reference evidence="1" key="2">
    <citation type="submission" date="2023-05" db="EMBL/GenBank/DDBJ databases">
        <authorList>
            <person name="Schelkunov M.I."/>
        </authorList>
    </citation>
    <scope>NUCLEOTIDE SEQUENCE</scope>
    <source>
        <strain evidence="1">Hsosn_3</strain>
        <tissue evidence="1">Leaf</tissue>
    </source>
</reference>